<accession>A0ABM1BYX6</accession>
<dbReference type="GeneID" id="106475156"/>
<reference evidence="8" key="1">
    <citation type="submission" date="2025-08" db="UniProtKB">
        <authorList>
            <consortium name="RefSeq"/>
        </authorList>
    </citation>
    <scope>IDENTIFICATION</scope>
    <source>
        <tissue evidence="8">Muscle</tissue>
    </source>
</reference>
<evidence type="ECO:0000256" key="4">
    <source>
        <dbReference type="ARBA" id="ARBA00022989"/>
    </source>
</evidence>
<dbReference type="Proteomes" id="UP000694941">
    <property type="component" value="Unplaced"/>
</dbReference>
<evidence type="ECO:0000256" key="2">
    <source>
        <dbReference type="ARBA" id="ARBA00007262"/>
    </source>
</evidence>
<name>A0ABM1BYX6_LIMPO</name>
<dbReference type="InterPro" id="IPR009311">
    <property type="entry name" value="IFI6/IFI27-like"/>
</dbReference>
<keyword evidence="3 6" id="KW-0812">Transmembrane</keyword>
<feature type="transmembrane region" description="Helical" evidence="6">
    <location>
        <begin position="53"/>
        <end position="72"/>
    </location>
</feature>
<evidence type="ECO:0000313" key="8">
    <source>
        <dbReference type="RefSeq" id="XP_013791307.1"/>
    </source>
</evidence>
<evidence type="ECO:0000256" key="1">
    <source>
        <dbReference type="ARBA" id="ARBA00004141"/>
    </source>
</evidence>
<keyword evidence="7" id="KW-1185">Reference proteome</keyword>
<evidence type="ECO:0000256" key="5">
    <source>
        <dbReference type="ARBA" id="ARBA00023136"/>
    </source>
</evidence>
<gene>
    <name evidence="8" type="primary">LOC106475156</name>
</gene>
<dbReference type="RefSeq" id="XP_013791307.1">
    <property type="nucleotide sequence ID" value="XM_013935853.2"/>
</dbReference>
<dbReference type="Gene3D" id="6.10.110.10">
    <property type="match status" value="1"/>
</dbReference>
<keyword evidence="4 6" id="KW-1133">Transmembrane helix</keyword>
<dbReference type="Pfam" id="PF06140">
    <property type="entry name" value="Ifi-6-16"/>
    <property type="match status" value="1"/>
</dbReference>
<dbReference type="PANTHER" id="PTHR16932:SF18">
    <property type="entry name" value="INTERFERON, ALPHA-INDUCIBLE PROTEIN 27-LIKE 2"/>
    <property type="match status" value="1"/>
</dbReference>
<protein>
    <submittedName>
        <fullName evidence="8">Interferon alpha-inducible protein 27-like protein 1</fullName>
    </submittedName>
</protein>
<sequence length="122" mass="12422">MNCCGAARLLAELLIGGGTAAATVVSIPYILSALGFSAVGVATGSLAAWCQSVFYGGSITTGSLFAFFQSMGAAGLPIVYNLGIGAGAGGFSRFFYGEHTVESLTKLLTNTFCQSDCDSNRL</sequence>
<organism evidence="7 8">
    <name type="scientific">Limulus polyphemus</name>
    <name type="common">Atlantic horseshoe crab</name>
    <dbReference type="NCBI Taxonomy" id="6850"/>
    <lineage>
        <taxon>Eukaryota</taxon>
        <taxon>Metazoa</taxon>
        <taxon>Ecdysozoa</taxon>
        <taxon>Arthropoda</taxon>
        <taxon>Chelicerata</taxon>
        <taxon>Merostomata</taxon>
        <taxon>Xiphosura</taxon>
        <taxon>Limulidae</taxon>
        <taxon>Limulus</taxon>
    </lineage>
</organism>
<comment type="subcellular location">
    <subcellularLocation>
        <location evidence="1">Membrane</location>
        <topology evidence="1">Multi-pass membrane protein</topology>
    </subcellularLocation>
</comment>
<evidence type="ECO:0000256" key="6">
    <source>
        <dbReference type="SAM" id="Phobius"/>
    </source>
</evidence>
<proteinExistence type="inferred from homology"/>
<dbReference type="InterPro" id="IPR038213">
    <property type="entry name" value="IFI6/IFI27-like_sf"/>
</dbReference>
<comment type="similarity">
    <text evidence="2">Belongs to the IFI6/IFI27 family.</text>
</comment>
<evidence type="ECO:0000313" key="7">
    <source>
        <dbReference type="Proteomes" id="UP000694941"/>
    </source>
</evidence>
<feature type="transmembrane region" description="Helical" evidence="6">
    <location>
        <begin position="78"/>
        <end position="96"/>
    </location>
</feature>
<feature type="transmembrane region" description="Helical" evidence="6">
    <location>
        <begin position="20"/>
        <end position="41"/>
    </location>
</feature>
<dbReference type="PANTHER" id="PTHR16932">
    <property type="entry name" value="INTERFERON ALPHA-INDUCIBLE PROTEIN 27"/>
    <property type="match status" value="1"/>
</dbReference>
<evidence type="ECO:0000256" key="3">
    <source>
        <dbReference type="ARBA" id="ARBA00022692"/>
    </source>
</evidence>
<keyword evidence="5 6" id="KW-0472">Membrane</keyword>